<organism evidence="1 2">
    <name type="scientific">Pseudoxanthomonas suwonensis (strain 11-1)</name>
    <dbReference type="NCBI Taxonomy" id="743721"/>
    <lineage>
        <taxon>Bacteria</taxon>
        <taxon>Pseudomonadati</taxon>
        <taxon>Pseudomonadota</taxon>
        <taxon>Gammaproteobacteria</taxon>
        <taxon>Lysobacterales</taxon>
        <taxon>Lysobacteraceae</taxon>
        <taxon>Pseudoxanthomonas</taxon>
    </lineage>
</organism>
<dbReference type="HOGENOM" id="CLU_2466734_0_0_6"/>
<dbReference type="AlphaFoldDB" id="E6WRA8"/>
<keyword evidence="2" id="KW-1185">Reference proteome</keyword>
<dbReference type="EMBL" id="CP002446">
    <property type="protein sequence ID" value="ADV26566.1"/>
    <property type="molecule type" value="Genomic_DNA"/>
</dbReference>
<dbReference type="Proteomes" id="UP000008632">
    <property type="component" value="Chromosome"/>
</dbReference>
<reference evidence="1 2" key="1">
    <citation type="submission" date="2011-01" db="EMBL/GenBank/DDBJ databases">
        <title>Complete sequence of Pseudoxanthomonas suwonensis 11-1.</title>
        <authorList>
            <consortium name="US DOE Joint Genome Institute"/>
            <person name="Lucas S."/>
            <person name="Copeland A."/>
            <person name="Lapidus A."/>
            <person name="Cheng J.-F."/>
            <person name="Goodwin L."/>
            <person name="Pitluck S."/>
            <person name="Teshima H."/>
            <person name="Detter J.C."/>
            <person name="Han C."/>
            <person name="Tapia R."/>
            <person name="Land M."/>
            <person name="Hauser L."/>
            <person name="Kyrpides N."/>
            <person name="Ivanova N."/>
            <person name="Ovchinnikova G."/>
            <person name="Siebers A.K."/>
            <person name="Allgaier M."/>
            <person name="Thelen M.P."/>
            <person name="Hugenholtz P."/>
            <person name="Gladden J."/>
            <person name="Woyke T."/>
        </authorList>
    </citation>
    <scope>NUCLEOTIDE SEQUENCE [LARGE SCALE GENOMIC DNA]</scope>
    <source>
        <strain evidence="2">11-1</strain>
    </source>
</reference>
<evidence type="ECO:0000313" key="2">
    <source>
        <dbReference type="Proteomes" id="UP000008632"/>
    </source>
</evidence>
<proteinExistence type="predicted"/>
<evidence type="ECO:0000313" key="1">
    <source>
        <dbReference type="EMBL" id="ADV26566.1"/>
    </source>
</evidence>
<gene>
    <name evidence="1" type="ordered locus">Psesu_0713</name>
</gene>
<name>E6WRA8_PSEUU</name>
<protein>
    <submittedName>
        <fullName evidence="1">Uncharacterized protein</fullName>
    </submittedName>
</protein>
<accession>E6WRA8</accession>
<dbReference type="KEGG" id="psu:Psesu_0713"/>
<sequence>MLQAGVEPLANQPLNVTGVVAMLALHARAGLLRPEMRYTGRGHFTRIGTMGIDLHGDPPAGLPAGVQPHWALVSDDQAIAYPIAMAVG</sequence>